<organism evidence="12 13">
    <name type="scientific">Entomortierella parvispora</name>
    <dbReference type="NCBI Taxonomy" id="205924"/>
    <lineage>
        <taxon>Eukaryota</taxon>
        <taxon>Fungi</taxon>
        <taxon>Fungi incertae sedis</taxon>
        <taxon>Mucoromycota</taxon>
        <taxon>Mortierellomycotina</taxon>
        <taxon>Mortierellomycetes</taxon>
        <taxon>Mortierellales</taxon>
        <taxon>Mortierellaceae</taxon>
        <taxon>Entomortierella</taxon>
    </lineage>
</organism>
<protein>
    <recommendedName>
        <fullName evidence="3 9">Mediator of RNA polymerase II transcription subunit 14</fullName>
    </recommendedName>
    <alternativeName>
        <fullName evidence="8 9">Mediator complex subunit 14</fullName>
    </alternativeName>
</protein>
<keyword evidence="7 9" id="KW-0539">Nucleus</keyword>
<evidence type="ECO:0000313" key="12">
    <source>
        <dbReference type="EMBL" id="GJJ75588.1"/>
    </source>
</evidence>
<accession>A0A9P3HFS4</accession>
<evidence type="ECO:0000256" key="1">
    <source>
        <dbReference type="ARBA" id="ARBA00004123"/>
    </source>
</evidence>
<keyword evidence="5 9" id="KW-0010">Activator</keyword>
<dbReference type="InterPro" id="IPR013947">
    <property type="entry name" value="Mediator_Med14"/>
</dbReference>
<evidence type="ECO:0000256" key="5">
    <source>
        <dbReference type="ARBA" id="ARBA00023159"/>
    </source>
</evidence>
<comment type="similarity">
    <text evidence="2 9">Belongs to the Mediator complex subunit 14 family.</text>
</comment>
<dbReference type="GO" id="GO:0070847">
    <property type="term" value="C:core mediator complex"/>
    <property type="evidence" value="ECO:0007669"/>
    <property type="project" value="TreeGrafter"/>
</dbReference>
<evidence type="ECO:0000256" key="9">
    <source>
        <dbReference type="RuleBase" id="RU365082"/>
    </source>
</evidence>
<dbReference type="OrthoDB" id="205099at2759"/>
<comment type="subcellular location">
    <subcellularLocation>
        <location evidence="1 9">Nucleus</location>
    </subcellularLocation>
</comment>
<evidence type="ECO:0000256" key="8">
    <source>
        <dbReference type="ARBA" id="ARBA00032007"/>
    </source>
</evidence>
<feature type="compositionally biased region" description="Low complexity" evidence="10">
    <location>
        <begin position="399"/>
        <end position="415"/>
    </location>
</feature>
<evidence type="ECO:0000313" key="13">
    <source>
        <dbReference type="Proteomes" id="UP000827284"/>
    </source>
</evidence>
<dbReference type="GO" id="GO:0003712">
    <property type="term" value="F:transcription coregulator activity"/>
    <property type="evidence" value="ECO:0007669"/>
    <property type="project" value="UniProtKB-UniRule"/>
</dbReference>
<keyword evidence="4 9" id="KW-0805">Transcription regulation</keyword>
<evidence type="ECO:0000256" key="6">
    <source>
        <dbReference type="ARBA" id="ARBA00023163"/>
    </source>
</evidence>
<name>A0A9P3HFS4_9FUNG</name>
<evidence type="ECO:0000256" key="3">
    <source>
        <dbReference type="ARBA" id="ARBA00019619"/>
    </source>
</evidence>
<feature type="region of interest" description="Disordered" evidence="10">
    <location>
        <begin position="299"/>
        <end position="320"/>
    </location>
</feature>
<feature type="compositionally biased region" description="Low complexity" evidence="10">
    <location>
        <begin position="302"/>
        <end position="315"/>
    </location>
</feature>
<evidence type="ECO:0000256" key="7">
    <source>
        <dbReference type="ARBA" id="ARBA00023242"/>
    </source>
</evidence>
<dbReference type="GO" id="GO:0006357">
    <property type="term" value="P:regulation of transcription by RNA polymerase II"/>
    <property type="evidence" value="ECO:0007669"/>
    <property type="project" value="InterPro"/>
</dbReference>
<evidence type="ECO:0000256" key="4">
    <source>
        <dbReference type="ARBA" id="ARBA00023015"/>
    </source>
</evidence>
<dbReference type="Proteomes" id="UP000827284">
    <property type="component" value="Unassembled WGS sequence"/>
</dbReference>
<keyword evidence="13" id="KW-1185">Reference proteome</keyword>
<comment type="caution">
    <text evidence="12">The sequence shown here is derived from an EMBL/GenBank/DDBJ whole genome shotgun (WGS) entry which is preliminary data.</text>
</comment>
<dbReference type="PANTHER" id="PTHR12809:SF2">
    <property type="entry name" value="MEDIATOR OF RNA POLYMERASE II TRANSCRIPTION SUBUNIT 14"/>
    <property type="match status" value="1"/>
</dbReference>
<feature type="region of interest" description="Disordered" evidence="10">
    <location>
        <begin position="1169"/>
        <end position="1191"/>
    </location>
</feature>
<comment type="subunit">
    <text evidence="9">Component of the Mediator complex.</text>
</comment>
<dbReference type="PANTHER" id="PTHR12809">
    <property type="entry name" value="MEDIATOR COMPLEX SUBUNIT"/>
    <property type="match status" value="1"/>
</dbReference>
<dbReference type="InterPro" id="IPR055122">
    <property type="entry name" value="Med14_N"/>
</dbReference>
<feature type="domain" description="Mediator complex subunit MED14 N-terminal" evidence="11">
    <location>
        <begin position="63"/>
        <end position="250"/>
    </location>
</feature>
<feature type="region of interest" description="Disordered" evidence="10">
    <location>
        <begin position="1"/>
        <end position="46"/>
    </location>
</feature>
<sequence>MAGMHPTHSTSLSSNGPLTDSSVLIESPMDPSGTMKATPASSRPTVANTVPVTPVLEPNVNGMVPMSAIIHRMSNEAFSDLSNLSEILPSMDDAQRKLHILEYALSKREQFIKLLVLTKWAKSAPKIQQCQNIVGFLHNQNEQFTHAVGGLFETYKTFGRARVRNYDIPTAIDVLTTGTYQRLPSRIKQVYVAEEKPTKAEMASTLDRLDDVIRMRLLCDELVPPAMKYTVGKGKAKFVVANEFEVTLTVPGPGTPEDVPWRIIGLKILVKPVGGSFQGLETTLNEAQMKGIMMMAQKELESSSTSSAPPSLPATGAESKGPANQALLRLYDYLHMLSLHLLIELVYIQAFHLLRSGWTDRLRVEINQSRSIVRLVYWHNGYTPPTLPPPTLTPKRRASTTPASAAATAKETSSAASAQHEHFLEIRIEESVGPVSKIPDGLAGALVDPKILGYPKASMKVVWSQVAKGIVSENETRAILELDPSNLNIERLLLRAVNMHTSQAMQGFYDRLRSHIASIKSQPEHQDGTRFLPEDVRLESAVADESQTALASRALTDSQTLLVRLKGDRWIRIRIDVRTGRVVVREVGKTGEGNDPVIAAFQARLNENANNIVDALVSLRFSMAIVELESTGALLGLQPYRRIALGKADTAQFGVNIQQILFLQYPQHPRHYLVLGVVDQRFRVWLIEVAPAEREIAGIWLTLKSIMPIYWQGLKRQQSAPEVDVNLKKLSAKRKSVQFDVEDDVSGDFTDIDELTIDQDVLSKLESLGRVRICHNEAREQLQVHGIRYHYLSAASLRVKPGENSEMSRVANMVPLLRLDPSTICKGSADGLFLYVGAKLTGWWDSQRGTCNFVIQAKFAPGVTLPIMESELLGSSVVFSAKTDLLSFNYKTRGAFVGQFKEDWERIVRMLKVIRQLHAPTLPNSSIMLRVCHLHKVQLQYCGQYLLTIQWMPAQTSDQKSSTGVIISKAPRFKQGFYEIDLSEADSDSGITVNPHRRMRYFLQDMFNREADLHSLMNTVIQTCPILEVLDRLENNVKEDSMGMKMLSVVPRSAHHIRVIVGSKFALDIRAYSRTHLSMFDASFPTESFGSDLPPPPIPTTAPALLATPGRVLPPTTRGRLQYGPISNLLGVIGGIDVNKEDEEFNRLQLGAPSTHNDTDGSMEITMEQPKLESEQTPNQHSPLTPPSTPRDQEYEVMALQNGLICSRNISGRVLYRLAKHMENLA</sequence>
<evidence type="ECO:0000259" key="11">
    <source>
        <dbReference type="Pfam" id="PF08638"/>
    </source>
</evidence>
<dbReference type="AlphaFoldDB" id="A0A9P3HFS4"/>
<gene>
    <name evidence="12" type="ORF">EMPS_07946</name>
</gene>
<feature type="compositionally biased region" description="Polar residues" evidence="10">
    <location>
        <begin position="7"/>
        <end position="24"/>
    </location>
</feature>
<reference evidence="12" key="1">
    <citation type="submission" date="2021-11" db="EMBL/GenBank/DDBJ databases">
        <authorList>
            <person name="Herlambang A."/>
            <person name="Guo Y."/>
            <person name="Takashima Y."/>
            <person name="Nishizawa T."/>
        </authorList>
    </citation>
    <scope>NUCLEOTIDE SEQUENCE</scope>
    <source>
        <strain evidence="12">E1425</strain>
    </source>
</reference>
<keyword evidence="6 9" id="KW-0804">Transcription</keyword>
<reference evidence="12" key="2">
    <citation type="journal article" date="2022" name="Microbiol. Resour. Announc.">
        <title>Whole-Genome Sequence of Entomortierella parvispora E1425, a Mucoromycotan Fungus Associated with Burkholderiaceae-Related Endosymbiotic Bacteria.</title>
        <authorList>
            <person name="Herlambang A."/>
            <person name="Guo Y."/>
            <person name="Takashima Y."/>
            <person name="Narisawa K."/>
            <person name="Ohta H."/>
            <person name="Nishizawa T."/>
        </authorList>
    </citation>
    <scope>NUCLEOTIDE SEQUENCE</scope>
    <source>
        <strain evidence="12">E1425</strain>
    </source>
</reference>
<evidence type="ECO:0000256" key="2">
    <source>
        <dbReference type="ARBA" id="ARBA00007813"/>
    </source>
</evidence>
<dbReference type="Pfam" id="PF08638">
    <property type="entry name" value="Med14"/>
    <property type="match status" value="1"/>
</dbReference>
<proteinExistence type="inferred from homology"/>
<comment type="function">
    <text evidence="9">Component of the Mediator complex, a coactivator involved in the regulated transcription of nearly all RNA polymerase II-dependent genes. Mediator functions as a bridge to convey information from gene-specific regulatory proteins to the basal RNA polymerase II transcription machinery. Mediator is recruited to promoters by direct interactions with regulatory proteins and serves as a scaffold for the assembly of a functional preinitiation complex with RNA polymerase II and the general transcription factors.</text>
</comment>
<evidence type="ECO:0000256" key="10">
    <source>
        <dbReference type="SAM" id="MobiDB-lite"/>
    </source>
</evidence>
<dbReference type="EMBL" id="BQFW01000011">
    <property type="protein sequence ID" value="GJJ75588.1"/>
    <property type="molecule type" value="Genomic_DNA"/>
</dbReference>
<dbReference type="GO" id="GO:0016592">
    <property type="term" value="C:mediator complex"/>
    <property type="evidence" value="ECO:0007669"/>
    <property type="project" value="UniProtKB-UniRule"/>
</dbReference>
<feature type="region of interest" description="Disordered" evidence="10">
    <location>
        <begin position="386"/>
        <end position="415"/>
    </location>
</feature>